<feature type="chain" id="PRO_5030820621" evidence="2">
    <location>
        <begin position="26"/>
        <end position="255"/>
    </location>
</feature>
<reference evidence="3 4" key="1">
    <citation type="submission" date="2020-08" db="EMBL/GenBank/DDBJ databases">
        <title>The Agave Microbiome: Exploring the role of microbial communities in plant adaptations to desert environments.</title>
        <authorList>
            <person name="Partida-Martinez L.P."/>
        </authorList>
    </citation>
    <scope>NUCLEOTIDE SEQUENCE [LARGE SCALE GENOMIC DNA]</scope>
    <source>
        <strain evidence="3 4">AT3.9</strain>
    </source>
</reference>
<evidence type="ECO:0000313" key="4">
    <source>
        <dbReference type="Proteomes" id="UP000532010"/>
    </source>
</evidence>
<feature type="signal peptide" evidence="2">
    <location>
        <begin position="1"/>
        <end position="25"/>
    </location>
</feature>
<accession>A0A7W4VIR5</accession>
<dbReference type="AlphaFoldDB" id="A0A7W4VIR5"/>
<feature type="region of interest" description="Disordered" evidence="1">
    <location>
        <begin position="25"/>
        <end position="57"/>
    </location>
</feature>
<proteinExistence type="predicted"/>
<evidence type="ECO:0000256" key="2">
    <source>
        <dbReference type="SAM" id="SignalP"/>
    </source>
</evidence>
<organism evidence="3 4">
    <name type="scientific">Microvirga lupini</name>
    <dbReference type="NCBI Taxonomy" id="420324"/>
    <lineage>
        <taxon>Bacteria</taxon>
        <taxon>Pseudomonadati</taxon>
        <taxon>Pseudomonadota</taxon>
        <taxon>Alphaproteobacteria</taxon>
        <taxon>Hyphomicrobiales</taxon>
        <taxon>Methylobacteriaceae</taxon>
        <taxon>Microvirga</taxon>
    </lineage>
</organism>
<dbReference type="RefSeq" id="WP_183447653.1">
    <property type="nucleotide sequence ID" value="NZ_JACHWB010000001.1"/>
</dbReference>
<dbReference type="Gene3D" id="2.60.40.1880">
    <property type="entry name" value="Invasion associated locus B (IalB) protein"/>
    <property type="match status" value="1"/>
</dbReference>
<feature type="region of interest" description="Disordered" evidence="1">
    <location>
        <begin position="197"/>
        <end position="255"/>
    </location>
</feature>
<keyword evidence="4" id="KW-1185">Reference proteome</keyword>
<name>A0A7W4VIR5_9HYPH</name>
<feature type="compositionally biased region" description="Pro residues" evidence="1">
    <location>
        <begin position="34"/>
        <end position="57"/>
    </location>
</feature>
<gene>
    <name evidence="3" type="ORF">FHR70_000991</name>
</gene>
<dbReference type="Pfam" id="PF06776">
    <property type="entry name" value="IalB"/>
    <property type="match status" value="1"/>
</dbReference>
<evidence type="ECO:0000313" key="3">
    <source>
        <dbReference type="EMBL" id="MBB3017951.1"/>
    </source>
</evidence>
<dbReference type="EMBL" id="JACHWB010000001">
    <property type="protein sequence ID" value="MBB3017951.1"/>
    <property type="molecule type" value="Genomic_DNA"/>
</dbReference>
<comment type="caution">
    <text evidence="3">The sequence shown here is derived from an EMBL/GenBank/DDBJ whole genome shotgun (WGS) entry which is preliminary data.</text>
</comment>
<sequence>MPMTLRLPGAVIAALLALSPLPGFAQTSGQAPKPKQPAPKEQPAPKAQPAPTAQPPAAAPVVVPLKASPSQPEWTKVCAKDERANAEICYTTRDFVTEKGQRIVAVALYDVKAKTVQKTIRILMPLGMLVPPGIRIMAEKSQPVAGRYSMCVPHGCFAEAVVKDELVSALKKGTTLNISTRNQAGREVTFTVPTEGFGKAFDGPPVDPQVLAEQQKKIQEEFQKQAEEQRSRRMGNFGNPGQAPEASAGAPEVKP</sequence>
<dbReference type="Proteomes" id="UP000532010">
    <property type="component" value="Unassembled WGS sequence"/>
</dbReference>
<keyword evidence="2" id="KW-0732">Signal</keyword>
<feature type="compositionally biased region" description="Basic and acidic residues" evidence="1">
    <location>
        <begin position="214"/>
        <end position="231"/>
    </location>
</feature>
<dbReference type="InterPro" id="IPR010642">
    <property type="entry name" value="Invasion_prot_B"/>
</dbReference>
<dbReference type="InterPro" id="IPR038696">
    <property type="entry name" value="IalB_sf"/>
</dbReference>
<evidence type="ECO:0000256" key="1">
    <source>
        <dbReference type="SAM" id="MobiDB-lite"/>
    </source>
</evidence>
<protein>
    <submittedName>
        <fullName evidence="3">Invasion protein IalB</fullName>
    </submittedName>
</protein>